<reference evidence="1 2" key="1">
    <citation type="journal article" date="2021" name="BMC Genomics">
        <title>Datura genome reveals duplications of psychoactive alkaloid biosynthetic genes and high mutation rate following tissue culture.</title>
        <authorList>
            <person name="Rajewski A."/>
            <person name="Carter-House D."/>
            <person name="Stajich J."/>
            <person name="Litt A."/>
        </authorList>
    </citation>
    <scope>NUCLEOTIDE SEQUENCE [LARGE SCALE GENOMIC DNA]</scope>
    <source>
        <strain evidence="1">AR-01</strain>
    </source>
</reference>
<dbReference type="EMBL" id="JACEIK010000250">
    <property type="protein sequence ID" value="MCD7453403.1"/>
    <property type="molecule type" value="Genomic_DNA"/>
</dbReference>
<organism evidence="1 2">
    <name type="scientific">Datura stramonium</name>
    <name type="common">Jimsonweed</name>
    <name type="synonym">Common thornapple</name>
    <dbReference type="NCBI Taxonomy" id="4076"/>
    <lineage>
        <taxon>Eukaryota</taxon>
        <taxon>Viridiplantae</taxon>
        <taxon>Streptophyta</taxon>
        <taxon>Embryophyta</taxon>
        <taxon>Tracheophyta</taxon>
        <taxon>Spermatophyta</taxon>
        <taxon>Magnoliopsida</taxon>
        <taxon>eudicotyledons</taxon>
        <taxon>Gunneridae</taxon>
        <taxon>Pentapetalae</taxon>
        <taxon>asterids</taxon>
        <taxon>lamiids</taxon>
        <taxon>Solanales</taxon>
        <taxon>Solanaceae</taxon>
        <taxon>Solanoideae</taxon>
        <taxon>Datureae</taxon>
        <taxon>Datura</taxon>
    </lineage>
</organism>
<evidence type="ECO:0000313" key="2">
    <source>
        <dbReference type="Proteomes" id="UP000823775"/>
    </source>
</evidence>
<name>A0ABS8S3L2_DATST</name>
<dbReference type="Proteomes" id="UP000823775">
    <property type="component" value="Unassembled WGS sequence"/>
</dbReference>
<keyword evidence="2" id="KW-1185">Reference proteome</keyword>
<evidence type="ECO:0000313" key="1">
    <source>
        <dbReference type="EMBL" id="MCD7453403.1"/>
    </source>
</evidence>
<sequence>MLPKTFDSRWKGHYRPPVQGGRDSIHTTILLCGQVPNHVLVRNSLLCQPTCVGEALGWISAFWAVIFGLLNGVTNEGLIETLGGAIFAYVGGLATCNPILHLDILADSFHFLYNYVSVPNKWEIKNTPPVMKTLSNLPSPFISVKDLIKFFARKGRLVDDTLTISGANSTAAKRVSKSLLIPLLNGK</sequence>
<protein>
    <submittedName>
        <fullName evidence="1">Uncharacterized protein</fullName>
    </submittedName>
</protein>
<comment type="caution">
    <text evidence="1">The sequence shown here is derived from an EMBL/GenBank/DDBJ whole genome shotgun (WGS) entry which is preliminary data.</text>
</comment>
<proteinExistence type="predicted"/>
<accession>A0ABS8S3L2</accession>
<gene>
    <name evidence="1" type="ORF">HAX54_020818</name>
</gene>